<evidence type="ECO:0000313" key="1">
    <source>
        <dbReference type="EMBL" id="TGD98088.1"/>
    </source>
</evidence>
<dbReference type="AlphaFoldDB" id="A0A4Z0NPE4"/>
<protein>
    <submittedName>
        <fullName evidence="1">Uncharacterized protein</fullName>
    </submittedName>
</protein>
<dbReference type="OrthoDB" id="8451082at2"/>
<reference evidence="1 2" key="1">
    <citation type="submission" date="2019-04" db="EMBL/GenBank/DDBJ databases">
        <authorList>
            <person name="Feng G."/>
            <person name="Zhu H."/>
        </authorList>
    </citation>
    <scope>NUCLEOTIDE SEQUENCE [LARGE SCALE GENOMIC DNA]</scope>
    <source>
        <strain evidence="1 2">6HR-1</strain>
    </source>
</reference>
<dbReference type="Proteomes" id="UP000297535">
    <property type="component" value="Unassembled WGS sequence"/>
</dbReference>
<dbReference type="EMBL" id="SRLB01000012">
    <property type="protein sequence ID" value="TGD98088.1"/>
    <property type="molecule type" value="Genomic_DNA"/>
</dbReference>
<dbReference type="RefSeq" id="WP_135416541.1">
    <property type="nucleotide sequence ID" value="NZ_SRLB01000012.1"/>
</dbReference>
<comment type="caution">
    <text evidence="1">The sequence shown here is derived from an EMBL/GenBank/DDBJ whole genome shotgun (WGS) entry which is preliminary data.</text>
</comment>
<evidence type="ECO:0000313" key="2">
    <source>
        <dbReference type="Proteomes" id="UP000297535"/>
    </source>
</evidence>
<accession>A0A4Z0NPE4</accession>
<organism evidence="1 2">
    <name type="scientific">Methylobacterium nonmethylotrophicum</name>
    <dbReference type="NCBI Taxonomy" id="1141884"/>
    <lineage>
        <taxon>Bacteria</taxon>
        <taxon>Pseudomonadati</taxon>
        <taxon>Pseudomonadota</taxon>
        <taxon>Alphaproteobacteria</taxon>
        <taxon>Hyphomicrobiales</taxon>
        <taxon>Methylobacteriaceae</taxon>
        <taxon>Methylobacterium</taxon>
    </lineage>
</organism>
<gene>
    <name evidence="1" type="ORF">EU555_18255</name>
</gene>
<proteinExistence type="predicted"/>
<name>A0A4Z0NPE4_9HYPH</name>
<keyword evidence="2" id="KW-1185">Reference proteome</keyword>
<sequence length="80" mass="9208">MTVAEKPCRFWMVYGMDRGVPTKRHHTVEAARAEANRLSRVNPGVQFYVFGSEYAVETATKRVHEFDGKNFIDITDDIPF</sequence>